<evidence type="ECO:0000313" key="9">
    <source>
        <dbReference type="EMBL" id="MBB5128773.1"/>
    </source>
</evidence>
<keyword evidence="3" id="KW-0805">Transcription regulation</keyword>
<feature type="DNA-binding region" description="OmpR/PhoB-type" evidence="6">
    <location>
        <begin position="1"/>
        <end position="98"/>
    </location>
</feature>
<dbReference type="Proteomes" id="UP000568022">
    <property type="component" value="Unassembled WGS sequence"/>
</dbReference>
<keyword evidence="10" id="KW-1185">Reference proteome</keyword>
<dbReference type="InterPro" id="IPR016032">
    <property type="entry name" value="Sig_transdc_resp-reg_C-effctor"/>
</dbReference>
<protein>
    <submittedName>
        <fullName evidence="9">DNA-binding SARP family transcriptional activator</fullName>
    </submittedName>
</protein>
<organism evidence="9 10">
    <name type="scientific">Streptomyces griseoloalbus</name>
    <dbReference type="NCBI Taxonomy" id="67303"/>
    <lineage>
        <taxon>Bacteria</taxon>
        <taxon>Bacillati</taxon>
        <taxon>Actinomycetota</taxon>
        <taxon>Actinomycetes</taxon>
        <taxon>Kitasatosporales</taxon>
        <taxon>Streptomycetaceae</taxon>
        <taxon>Streptomyces</taxon>
    </lineage>
</organism>
<dbReference type="SMART" id="SM01043">
    <property type="entry name" value="BTAD"/>
    <property type="match status" value="1"/>
</dbReference>
<keyword evidence="5" id="KW-0804">Transcription</keyword>
<evidence type="ECO:0000256" key="5">
    <source>
        <dbReference type="ARBA" id="ARBA00023163"/>
    </source>
</evidence>
<dbReference type="InterPro" id="IPR036388">
    <property type="entry name" value="WH-like_DNA-bd_sf"/>
</dbReference>
<dbReference type="SUPFAM" id="SSF48452">
    <property type="entry name" value="TPR-like"/>
    <property type="match status" value="1"/>
</dbReference>
<keyword evidence="4 6" id="KW-0238">DNA-binding</keyword>
<evidence type="ECO:0000259" key="8">
    <source>
        <dbReference type="PROSITE" id="PS51755"/>
    </source>
</evidence>
<dbReference type="InterPro" id="IPR051677">
    <property type="entry name" value="AfsR-DnrI-RedD_regulator"/>
</dbReference>
<accession>A0A7W8BV80</accession>
<sequence>MRLNLIGPLQVITDDGREHAPNAPKIGRMLAVLALQPREAVPTAVLIQELWGQNPPRSAAKTLQTHVYHARRMFQEERVTAAGRNLLVARAPGYELRVNDDEVDVSSFEQYLRQARWESRSGQLERAAHQVNRALALWRGPVLSGVPVGTVLAGRIARVEELRINALELRIEIESRLGRQRDLLPDLRALVEEFPLHEWFHGQLISALHQAGRRSEALQAYHALYSILQKELGLEPSADLRRLQAEILGSSGREESSGPLHLEAPETSRRHLSPVPSKQPRPTAVACFG</sequence>
<evidence type="ECO:0000256" key="1">
    <source>
        <dbReference type="ARBA" id="ARBA00005820"/>
    </source>
</evidence>
<feature type="domain" description="OmpR/PhoB-type" evidence="8">
    <location>
        <begin position="1"/>
        <end position="98"/>
    </location>
</feature>
<dbReference type="PANTHER" id="PTHR35807:SF1">
    <property type="entry name" value="TRANSCRIPTIONAL REGULATOR REDD"/>
    <property type="match status" value="1"/>
</dbReference>
<dbReference type="AlphaFoldDB" id="A0A7W8BV80"/>
<dbReference type="GO" id="GO:0000160">
    <property type="term" value="P:phosphorelay signal transduction system"/>
    <property type="evidence" value="ECO:0007669"/>
    <property type="project" value="UniProtKB-KW"/>
</dbReference>
<comment type="similarity">
    <text evidence="1">Belongs to the AfsR/DnrI/RedD regulatory family.</text>
</comment>
<evidence type="ECO:0000256" key="7">
    <source>
        <dbReference type="SAM" id="MobiDB-lite"/>
    </source>
</evidence>
<dbReference type="GO" id="GO:0006355">
    <property type="term" value="P:regulation of DNA-templated transcription"/>
    <property type="evidence" value="ECO:0007669"/>
    <property type="project" value="InterPro"/>
</dbReference>
<dbReference type="InterPro" id="IPR011990">
    <property type="entry name" value="TPR-like_helical_dom_sf"/>
</dbReference>
<dbReference type="PROSITE" id="PS51755">
    <property type="entry name" value="OMPR_PHOB"/>
    <property type="match status" value="1"/>
</dbReference>
<evidence type="ECO:0000256" key="4">
    <source>
        <dbReference type="ARBA" id="ARBA00023125"/>
    </source>
</evidence>
<dbReference type="Pfam" id="PF00486">
    <property type="entry name" value="Trans_reg_C"/>
    <property type="match status" value="1"/>
</dbReference>
<dbReference type="Pfam" id="PF03704">
    <property type="entry name" value="BTAD"/>
    <property type="match status" value="1"/>
</dbReference>
<dbReference type="InterPro" id="IPR001867">
    <property type="entry name" value="OmpR/PhoB-type_DNA-bd"/>
</dbReference>
<dbReference type="InterPro" id="IPR005158">
    <property type="entry name" value="BTAD"/>
</dbReference>
<dbReference type="SUPFAM" id="SSF46894">
    <property type="entry name" value="C-terminal effector domain of the bipartite response regulators"/>
    <property type="match status" value="1"/>
</dbReference>
<name>A0A7W8BV80_9ACTN</name>
<gene>
    <name evidence="9" type="ORF">FHS32_005550</name>
</gene>
<dbReference type="EMBL" id="JACHJE010000014">
    <property type="protein sequence ID" value="MBB5128773.1"/>
    <property type="molecule type" value="Genomic_DNA"/>
</dbReference>
<feature type="region of interest" description="Disordered" evidence="7">
    <location>
        <begin position="251"/>
        <end position="289"/>
    </location>
</feature>
<comment type="caution">
    <text evidence="9">The sequence shown here is derived from an EMBL/GenBank/DDBJ whole genome shotgun (WGS) entry which is preliminary data.</text>
</comment>
<evidence type="ECO:0000256" key="2">
    <source>
        <dbReference type="ARBA" id="ARBA00023012"/>
    </source>
</evidence>
<evidence type="ECO:0000256" key="3">
    <source>
        <dbReference type="ARBA" id="ARBA00023015"/>
    </source>
</evidence>
<dbReference type="Gene3D" id="1.10.10.10">
    <property type="entry name" value="Winged helix-like DNA-binding domain superfamily/Winged helix DNA-binding domain"/>
    <property type="match status" value="1"/>
</dbReference>
<proteinExistence type="inferred from homology"/>
<dbReference type="CDD" id="cd15831">
    <property type="entry name" value="BTAD"/>
    <property type="match status" value="1"/>
</dbReference>
<evidence type="ECO:0000313" key="10">
    <source>
        <dbReference type="Proteomes" id="UP000568022"/>
    </source>
</evidence>
<reference evidence="9 10" key="1">
    <citation type="submission" date="2020-08" db="EMBL/GenBank/DDBJ databases">
        <title>Genomic Encyclopedia of Type Strains, Phase III (KMG-III): the genomes of soil and plant-associated and newly described type strains.</title>
        <authorList>
            <person name="Whitman W."/>
        </authorList>
    </citation>
    <scope>NUCLEOTIDE SEQUENCE [LARGE SCALE GENOMIC DNA]</scope>
    <source>
        <strain evidence="9 10">CECT 3226</strain>
    </source>
</reference>
<dbReference type="PANTHER" id="PTHR35807">
    <property type="entry name" value="TRANSCRIPTIONAL REGULATOR REDD-RELATED"/>
    <property type="match status" value="1"/>
</dbReference>
<dbReference type="GO" id="GO:0003677">
    <property type="term" value="F:DNA binding"/>
    <property type="evidence" value="ECO:0007669"/>
    <property type="project" value="UniProtKB-UniRule"/>
</dbReference>
<dbReference type="Gene3D" id="1.25.40.10">
    <property type="entry name" value="Tetratricopeptide repeat domain"/>
    <property type="match status" value="1"/>
</dbReference>
<dbReference type="FunFam" id="1.25.40.10:FF:000222">
    <property type="entry name" value="SARP family transcriptional regulator"/>
    <property type="match status" value="1"/>
</dbReference>
<keyword evidence="2" id="KW-0902">Two-component regulatory system</keyword>
<evidence type="ECO:0000256" key="6">
    <source>
        <dbReference type="PROSITE-ProRule" id="PRU01091"/>
    </source>
</evidence>